<dbReference type="AlphaFoldDB" id="A0A6J6VWU0"/>
<gene>
    <name evidence="2" type="ORF">UFOPK2806_02702</name>
</gene>
<reference evidence="2" key="1">
    <citation type="submission" date="2020-05" db="EMBL/GenBank/DDBJ databases">
        <authorList>
            <person name="Chiriac C."/>
            <person name="Salcher M."/>
            <person name="Ghai R."/>
            <person name="Kavagutti S V."/>
        </authorList>
    </citation>
    <scope>NUCLEOTIDE SEQUENCE</scope>
</reference>
<organism evidence="2">
    <name type="scientific">freshwater metagenome</name>
    <dbReference type="NCBI Taxonomy" id="449393"/>
    <lineage>
        <taxon>unclassified sequences</taxon>
        <taxon>metagenomes</taxon>
        <taxon>ecological metagenomes</taxon>
    </lineage>
</organism>
<protein>
    <submittedName>
        <fullName evidence="2">Unannotated protein</fullName>
    </submittedName>
</protein>
<evidence type="ECO:0000256" key="1">
    <source>
        <dbReference type="SAM" id="MobiDB-lite"/>
    </source>
</evidence>
<feature type="compositionally biased region" description="Low complexity" evidence="1">
    <location>
        <begin position="61"/>
        <end position="71"/>
    </location>
</feature>
<feature type="region of interest" description="Disordered" evidence="1">
    <location>
        <begin position="1"/>
        <end position="38"/>
    </location>
</feature>
<proteinExistence type="predicted"/>
<accession>A0A6J6VWU0</accession>
<sequence length="89" mass="9269">MRMAMKRSRSFDDDGPSVPSPTVAPAASRSGTRHTPDASLRFESGQCAMAVLVCPRRVTSSSLSTTACASTVVGPSSPWSSNNSIGVRP</sequence>
<feature type="compositionally biased region" description="Low complexity" evidence="1">
    <location>
        <begin position="16"/>
        <end position="30"/>
    </location>
</feature>
<feature type="region of interest" description="Disordered" evidence="1">
    <location>
        <begin position="61"/>
        <end position="89"/>
    </location>
</feature>
<dbReference type="EMBL" id="CAEZYY010000083">
    <property type="protein sequence ID" value="CAB4775819.1"/>
    <property type="molecule type" value="Genomic_DNA"/>
</dbReference>
<feature type="compositionally biased region" description="Polar residues" evidence="1">
    <location>
        <begin position="73"/>
        <end position="89"/>
    </location>
</feature>
<name>A0A6J6VWU0_9ZZZZ</name>
<evidence type="ECO:0000313" key="2">
    <source>
        <dbReference type="EMBL" id="CAB4775819.1"/>
    </source>
</evidence>